<gene>
    <name evidence="3" type="ORF">H0A68_08340</name>
</gene>
<protein>
    <recommendedName>
        <fullName evidence="5">Entericidin</fullName>
    </recommendedName>
</protein>
<dbReference type="Proteomes" id="UP000580517">
    <property type="component" value="Unassembled WGS sequence"/>
</dbReference>
<dbReference type="OrthoDB" id="8689275at2"/>
<feature type="region of interest" description="Disordered" evidence="1">
    <location>
        <begin position="22"/>
        <end position="86"/>
    </location>
</feature>
<keyword evidence="2" id="KW-0732">Signal</keyword>
<accession>A0A853FDF3</accession>
<feature type="signal peptide" evidence="2">
    <location>
        <begin position="1"/>
        <end position="21"/>
    </location>
</feature>
<dbReference type="EMBL" id="JACCEW010000002">
    <property type="protein sequence ID" value="NYT36880.1"/>
    <property type="molecule type" value="Genomic_DNA"/>
</dbReference>
<evidence type="ECO:0008006" key="5">
    <source>
        <dbReference type="Google" id="ProtNLM"/>
    </source>
</evidence>
<dbReference type="PROSITE" id="PS51257">
    <property type="entry name" value="PROKAR_LIPOPROTEIN"/>
    <property type="match status" value="1"/>
</dbReference>
<evidence type="ECO:0000256" key="2">
    <source>
        <dbReference type="SAM" id="SignalP"/>
    </source>
</evidence>
<evidence type="ECO:0000313" key="4">
    <source>
        <dbReference type="Proteomes" id="UP000580517"/>
    </source>
</evidence>
<organism evidence="3 4">
    <name type="scientific">Allopusillimonas soli</name>
    <dbReference type="NCBI Taxonomy" id="659016"/>
    <lineage>
        <taxon>Bacteria</taxon>
        <taxon>Pseudomonadati</taxon>
        <taxon>Pseudomonadota</taxon>
        <taxon>Betaproteobacteria</taxon>
        <taxon>Burkholderiales</taxon>
        <taxon>Alcaligenaceae</taxon>
        <taxon>Allopusillimonas</taxon>
    </lineage>
</organism>
<feature type="compositionally biased region" description="Low complexity" evidence="1">
    <location>
        <begin position="24"/>
        <end position="39"/>
    </location>
</feature>
<dbReference type="RefSeq" id="WP_129968807.1">
    <property type="nucleotide sequence ID" value="NZ_JACCEW010000002.1"/>
</dbReference>
<evidence type="ECO:0000256" key="1">
    <source>
        <dbReference type="SAM" id="MobiDB-lite"/>
    </source>
</evidence>
<comment type="caution">
    <text evidence="3">The sequence shown here is derived from an EMBL/GenBank/DDBJ whole genome shotgun (WGS) entry which is preliminary data.</text>
</comment>
<feature type="compositionally biased region" description="Basic and acidic residues" evidence="1">
    <location>
        <begin position="54"/>
        <end position="66"/>
    </location>
</feature>
<feature type="chain" id="PRO_5032949114" description="Entericidin" evidence="2">
    <location>
        <begin position="22"/>
        <end position="86"/>
    </location>
</feature>
<dbReference type="AlphaFoldDB" id="A0A853FDF3"/>
<name>A0A853FDF3_9BURK</name>
<keyword evidence="4" id="KW-1185">Reference proteome</keyword>
<reference evidence="3 4" key="1">
    <citation type="submission" date="2020-07" db="EMBL/GenBank/DDBJ databases">
        <title>Taxonomic revisions and descriptions of new bacterial species based on genomic comparisons in the high-G+C-content subgroup of the family Alcaligenaceae.</title>
        <authorList>
            <person name="Szabo A."/>
            <person name="Felfoldi T."/>
        </authorList>
    </citation>
    <scope>NUCLEOTIDE SEQUENCE [LARGE SCALE GENOMIC DNA]</scope>
    <source>
        <strain evidence="3 4">DSM 25264</strain>
    </source>
</reference>
<proteinExistence type="predicted"/>
<sequence length="86" mass="8666">MTKTHKYLTIAAMVASLGLLGACSSDDTSDTGSASADQSISDKMGNAAHNAGEAVREGADKADKTIQDNLGDGSPSTDTPPPENQG</sequence>
<evidence type="ECO:0000313" key="3">
    <source>
        <dbReference type="EMBL" id="NYT36880.1"/>
    </source>
</evidence>